<proteinExistence type="predicted"/>
<accession>A0A8H5B8T8</accession>
<feature type="compositionally biased region" description="Pro residues" evidence="1">
    <location>
        <begin position="203"/>
        <end position="212"/>
    </location>
</feature>
<feature type="compositionally biased region" description="Acidic residues" evidence="1">
    <location>
        <begin position="236"/>
        <end position="247"/>
    </location>
</feature>
<keyword evidence="3" id="KW-1185">Reference proteome</keyword>
<name>A0A8H5B8T8_9AGAR</name>
<evidence type="ECO:0000256" key="1">
    <source>
        <dbReference type="SAM" id="MobiDB-lite"/>
    </source>
</evidence>
<feature type="region of interest" description="Disordered" evidence="1">
    <location>
        <begin position="128"/>
        <end position="253"/>
    </location>
</feature>
<dbReference type="AlphaFoldDB" id="A0A8H5B8T8"/>
<reference evidence="2 3" key="1">
    <citation type="journal article" date="2020" name="ISME J.">
        <title>Uncovering the hidden diversity of litter-decomposition mechanisms in mushroom-forming fungi.</title>
        <authorList>
            <person name="Floudas D."/>
            <person name="Bentzer J."/>
            <person name="Ahren D."/>
            <person name="Johansson T."/>
            <person name="Persson P."/>
            <person name="Tunlid A."/>
        </authorList>
    </citation>
    <scope>NUCLEOTIDE SEQUENCE [LARGE SCALE GENOMIC DNA]</scope>
    <source>
        <strain evidence="2 3">CBS 101986</strain>
    </source>
</reference>
<evidence type="ECO:0000313" key="2">
    <source>
        <dbReference type="EMBL" id="KAF5318771.1"/>
    </source>
</evidence>
<sequence length="253" mass="27691">MPLADEPPKTVFAADGAVLERHLYPDTKSARLGDGTIILLADEDPRISPRKDTAFKNAENLTITGGFYGIGASQSARQYAELHAKTQAVAEEKEREIRLKREQEAQKRTQEAHELDMEIKREQLAKLKRDRERSERAQDINAYTGYGYGAPPGPDNPHAYYGSPGDVNTQPWAQHQALSSSARRGLLGSQSTGQIPTLITFPEPHPAPPPFPRAQTDSQVNRTAAGFMGPGSDVTTDGDVDEDDETSDAQPDI</sequence>
<dbReference type="Proteomes" id="UP000567179">
    <property type="component" value="Unassembled WGS sequence"/>
</dbReference>
<comment type="caution">
    <text evidence="2">The sequence shown here is derived from an EMBL/GenBank/DDBJ whole genome shotgun (WGS) entry which is preliminary data.</text>
</comment>
<organism evidence="2 3">
    <name type="scientific">Psilocybe cf. subviscida</name>
    <dbReference type="NCBI Taxonomy" id="2480587"/>
    <lineage>
        <taxon>Eukaryota</taxon>
        <taxon>Fungi</taxon>
        <taxon>Dikarya</taxon>
        <taxon>Basidiomycota</taxon>
        <taxon>Agaricomycotina</taxon>
        <taxon>Agaricomycetes</taxon>
        <taxon>Agaricomycetidae</taxon>
        <taxon>Agaricales</taxon>
        <taxon>Agaricineae</taxon>
        <taxon>Strophariaceae</taxon>
        <taxon>Psilocybe</taxon>
    </lineage>
</organism>
<evidence type="ECO:0000313" key="3">
    <source>
        <dbReference type="Proteomes" id="UP000567179"/>
    </source>
</evidence>
<feature type="compositionally biased region" description="Low complexity" evidence="1">
    <location>
        <begin position="176"/>
        <end position="191"/>
    </location>
</feature>
<feature type="compositionally biased region" description="Basic and acidic residues" evidence="1">
    <location>
        <begin position="128"/>
        <end position="138"/>
    </location>
</feature>
<dbReference type="EMBL" id="JAACJJ010000030">
    <property type="protein sequence ID" value="KAF5318771.1"/>
    <property type="molecule type" value="Genomic_DNA"/>
</dbReference>
<protein>
    <submittedName>
        <fullName evidence="2">Uncharacterized protein</fullName>
    </submittedName>
</protein>
<gene>
    <name evidence="2" type="ORF">D9619_010875</name>
</gene>